<keyword evidence="2" id="KW-0808">Transferase</keyword>
<dbReference type="AlphaFoldDB" id="A0A4D6M090"/>
<accession>A0A4D6M090</accession>
<sequence length="220" mass="24481">MVARRTRSGSGGSAQPLHGAATVVVGRRRRRSRGDAVQAMKRWPGASEVCGMVGAATKCWPRVSEVCGMVGAMRRRCAGRWELCGMVALVVGEDEGWLEMVKLAEKLRHIVPLLPWLFETEAYCTLTASVGRLTEAYCLATASVIREPRHIASEDDSDMNQVPVLKEYVREMIVSPVGNNIFFKLNIINSVQRLGVSYHFEHEIDEALHQIDEISTRTIE</sequence>
<dbReference type="InterPro" id="IPR036965">
    <property type="entry name" value="Terpene_synth_N_sf"/>
</dbReference>
<evidence type="ECO:0000259" key="1">
    <source>
        <dbReference type="Pfam" id="PF01397"/>
    </source>
</evidence>
<keyword evidence="3" id="KW-1185">Reference proteome</keyword>
<name>A0A4D6M090_VIGUN</name>
<dbReference type="SUPFAM" id="SSF48239">
    <property type="entry name" value="Terpenoid cyclases/Protein prenyltransferases"/>
    <property type="match status" value="1"/>
</dbReference>
<protein>
    <submittedName>
        <fullName evidence="2">Terpenoid cyclases/protein prenyltransferase alpha-alpha toroid</fullName>
    </submittedName>
</protein>
<evidence type="ECO:0000313" key="2">
    <source>
        <dbReference type="EMBL" id="QCD94018.1"/>
    </source>
</evidence>
<dbReference type="Proteomes" id="UP000501690">
    <property type="component" value="Linkage Group LG5"/>
</dbReference>
<dbReference type="GO" id="GO:0016740">
    <property type="term" value="F:transferase activity"/>
    <property type="evidence" value="ECO:0007669"/>
    <property type="project" value="UniProtKB-KW"/>
</dbReference>
<dbReference type="InterPro" id="IPR001906">
    <property type="entry name" value="Terpene_synth_N"/>
</dbReference>
<organism evidence="2 3">
    <name type="scientific">Vigna unguiculata</name>
    <name type="common">Cowpea</name>
    <dbReference type="NCBI Taxonomy" id="3917"/>
    <lineage>
        <taxon>Eukaryota</taxon>
        <taxon>Viridiplantae</taxon>
        <taxon>Streptophyta</taxon>
        <taxon>Embryophyta</taxon>
        <taxon>Tracheophyta</taxon>
        <taxon>Spermatophyta</taxon>
        <taxon>Magnoliopsida</taxon>
        <taxon>eudicotyledons</taxon>
        <taxon>Gunneridae</taxon>
        <taxon>Pentapetalae</taxon>
        <taxon>rosids</taxon>
        <taxon>fabids</taxon>
        <taxon>Fabales</taxon>
        <taxon>Fabaceae</taxon>
        <taxon>Papilionoideae</taxon>
        <taxon>50 kb inversion clade</taxon>
        <taxon>NPAAA clade</taxon>
        <taxon>indigoferoid/millettioid clade</taxon>
        <taxon>Phaseoleae</taxon>
        <taxon>Vigna</taxon>
    </lineage>
</organism>
<reference evidence="2 3" key="1">
    <citation type="submission" date="2019-04" db="EMBL/GenBank/DDBJ databases">
        <title>An improved genome assembly and genetic linkage map for asparagus bean, Vigna unguiculata ssp. sesquipedialis.</title>
        <authorList>
            <person name="Xia Q."/>
            <person name="Zhang R."/>
            <person name="Dong Y."/>
        </authorList>
    </citation>
    <scope>NUCLEOTIDE SEQUENCE [LARGE SCALE GENOMIC DNA]</scope>
    <source>
        <tissue evidence="2">Leaf</tissue>
    </source>
</reference>
<dbReference type="EMBL" id="CP039349">
    <property type="protein sequence ID" value="QCD94018.1"/>
    <property type="molecule type" value="Genomic_DNA"/>
</dbReference>
<dbReference type="InterPro" id="IPR008930">
    <property type="entry name" value="Terpenoid_cyclase/PrenylTrfase"/>
</dbReference>
<feature type="domain" description="Terpene synthase N-terminal" evidence="1">
    <location>
        <begin position="154"/>
        <end position="213"/>
    </location>
</feature>
<proteinExistence type="predicted"/>
<dbReference type="Gene3D" id="1.50.10.130">
    <property type="entry name" value="Terpene synthase, N-terminal domain"/>
    <property type="match status" value="1"/>
</dbReference>
<evidence type="ECO:0000313" key="3">
    <source>
        <dbReference type="Proteomes" id="UP000501690"/>
    </source>
</evidence>
<gene>
    <name evidence="2" type="ORF">DEO72_LG5g2096</name>
</gene>
<dbReference type="Pfam" id="PF01397">
    <property type="entry name" value="Terpene_synth"/>
    <property type="match status" value="1"/>
</dbReference>
<dbReference type="GO" id="GO:0010333">
    <property type="term" value="F:terpene synthase activity"/>
    <property type="evidence" value="ECO:0007669"/>
    <property type="project" value="InterPro"/>
</dbReference>